<protein>
    <submittedName>
        <fullName evidence="8">Zinc finger protein 431-like</fullName>
    </submittedName>
</protein>
<dbReference type="PROSITE" id="PS50805">
    <property type="entry name" value="KRAB"/>
    <property type="match status" value="1"/>
</dbReference>
<keyword evidence="7" id="KW-1185">Reference proteome</keyword>
<evidence type="ECO:0000256" key="3">
    <source>
        <dbReference type="ARBA" id="ARBA00022737"/>
    </source>
</evidence>
<evidence type="ECO:0000256" key="4">
    <source>
        <dbReference type="ARBA" id="ARBA00022771"/>
    </source>
</evidence>
<keyword evidence="3" id="KW-0677">Repeat</keyword>
<dbReference type="Proteomes" id="UP001108280">
    <property type="component" value="Chromosome 2"/>
</dbReference>
<dbReference type="InterPro" id="IPR050758">
    <property type="entry name" value="Znf_C2H2-type"/>
</dbReference>
<evidence type="ECO:0000313" key="7">
    <source>
        <dbReference type="Proteomes" id="UP001108280"/>
    </source>
</evidence>
<dbReference type="GO" id="GO:0008270">
    <property type="term" value="F:zinc ion binding"/>
    <property type="evidence" value="ECO:0007669"/>
    <property type="project" value="UniProtKB-KW"/>
</dbReference>
<comment type="subcellular location">
    <subcellularLocation>
        <location evidence="1">Nucleus</location>
    </subcellularLocation>
</comment>
<dbReference type="AlphaFoldDB" id="A0A9J7K4L7"/>
<evidence type="ECO:0000256" key="2">
    <source>
        <dbReference type="ARBA" id="ARBA00022723"/>
    </source>
</evidence>
<name>A0A9J7K4L7_CRIGR</name>
<sequence>MGAETYDDVHINFSQEEWALLGPFKKSVYKDVLLDTDGNLIDIGYSWEDHNIEENCQTSRRHRRGRYPTCTYWKKRWEDDSLRTHPSRERLLT</sequence>
<reference evidence="7" key="1">
    <citation type="journal article" date="2018" name="Biotechnol. Bioeng.">
        <title>A reference genome of the Chinese hamster based on a hybrid assembly strategy.</title>
        <authorList>
            <person name="Rupp O."/>
            <person name="MacDonald M.L."/>
            <person name="Li S."/>
            <person name="Dhiman H."/>
            <person name="Polson S."/>
            <person name="Griep S."/>
            <person name="Heffner K."/>
            <person name="Hernandez I."/>
            <person name="Brinkrolf K."/>
            <person name="Jadhav V."/>
            <person name="Samoudi M."/>
            <person name="Hao H."/>
            <person name="Kingham B."/>
            <person name="Goesmann A."/>
            <person name="Betenbaugh M.J."/>
            <person name="Lewis N.E."/>
            <person name="Borth N."/>
            <person name="Lee K.H."/>
        </authorList>
    </citation>
    <scope>NUCLEOTIDE SEQUENCE [LARGE SCALE GENOMIC DNA]</scope>
    <source>
        <strain evidence="7">17A/GY</strain>
    </source>
</reference>
<evidence type="ECO:0000313" key="8">
    <source>
        <dbReference type="RefSeq" id="XP_035295698.1"/>
    </source>
</evidence>
<evidence type="ECO:0000259" key="6">
    <source>
        <dbReference type="PROSITE" id="PS50805"/>
    </source>
</evidence>
<accession>A0A9J7K4L7</accession>
<dbReference type="InterPro" id="IPR036051">
    <property type="entry name" value="KRAB_dom_sf"/>
</dbReference>
<dbReference type="RefSeq" id="XP_035295698.1">
    <property type="nucleotide sequence ID" value="XM_035439807.1"/>
</dbReference>
<dbReference type="GO" id="GO:0006355">
    <property type="term" value="P:regulation of DNA-templated transcription"/>
    <property type="evidence" value="ECO:0007669"/>
    <property type="project" value="InterPro"/>
</dbReference>
<reference evidence="7" key="2">
    <citation type="journal article" date="2020" name="Biotechnol. Bioeng.">
        <title>Chromosome-scale scaffolds for the Chinese hamster reference genome assembly to facilitate the study of the CHO epigenome.</title>
        <authorList>
            <person name="Hilliard W."/>
            <person name="MacDonald M."/>
            <person name="Lee K.H."/>
        </authorList>
    </citation>
    <scope>NUCLEOTIDE SEQUENCE [LARGE SCALE GENOMIC DNA]</scope>
    <source>
        <strain evidence="7">17A/GY</strain>
    </source>
</reference>
<dbReference type="Pfam" id="PF01352">
    <property type="entry name" value="KRAB"/>
    <property type="match status" value="1"/>
</dbReference>
<feature type="domain" description="KRAB" evidence="6">
    <location>
        <begin position="4"/>
        <end position="89"/>
    </location>
</feature>
<dbReference type="GO" id="GO:0005634">
    <property type="term" value="C:nucleus"/>
    <property type="evidence" value="ECO:0007669"/>
    <property type="project" value="UniProtKB-SubCell"/>
</dbReference>
<dbReference type="CDD" id="cd07765">
    <property type="entry name" value="KRAB_A-box"/>
    <property type="match status" value="1"/>
</dbReference>
<evidence type="ECO:0000256" key="1">
    <source>
        <dbReference type="ARBA" id="ARBA00004123"/>
    </source>
</evidence>
<organism evidence="7 8">
    <name type="scientific">Cricetulus griseus</name>
    <name type="common">Chinese hamster</name>
    <name type="synonym">Cricetulus barabensis griseus</name>
    <dbReference type="NCBI Taxonomy" id="10029"/>
    <lineage>
        <taxon>Eukaryota</taxon>
        <taxon>Metazoa</taxon>
        <taxon>Chordata</taxon>
        <taxon>Craniata</taxon>
        <taxon>Vertebrata</taxon>
        <taxon>Euteleostomi</taxon>
        <taxon>Mammalia</taxon>
        <taxon>Eutheria</taxon>
        <taxon>Euarchontoglires</taxon>
        <taxon>Glires</taxon>
        <taxon>Rodentia</taxon>
        <taxon>Myomorpha</taxon>
        <taxon>Muroidea</taxon>
        <taxon>Cricetidae</taxon>
        <taxon>Cricetinae</taxon>
        <taxon>Cricetulus</taxon>
    </lineage>
</organism>
<dbReference type="Gene3D" id="6.10.140.140">
    <property type="match status" value="1"/>
</dbReference>
<reference evidence="8" key="3">
    <citation type="submission" date="2025-08" db="UniProtKB">
        <authorList>
            <consortium name="RefSeq"/>
        </authorList>
    </citation>
    <scope>IDENTIFICATION</scope>
    <source>
        <strain evidence="8">17A/GY</strain>
        <tissue evidence="8">Liver</tissue>
    </source>
</reference>
<dbReference type="InterPro" id="IPR001909">
    <property type="entry name" value="KRAB"/>
</dbReference>
<dbReference type="KEGG" id="cge:107978924"/>
<keyword evidence="4" id="KW-0863">Zinc-finger</keyword>
<evidence type="ECO:0000256" key="5">
    <source>
        <dbReference type="ARBA" id="ARBA00022833"/>
    </source>
</evidence>
<dbReference type="SMART" id="SM00349">
    <property type="entry name" value="KRAB"/>
    <property type="match status" value="1"/>
</dbReference>
<gene>
    <name evidence="8" type="primary">LOC107978924</name>
</gene>
<proteinExistence type="predicted"/>
<keyword evidence="5" id="KW-0862">Zinc</keyword>
<dbReference type="GeneID" id="107978924"/>
<keyword evidence="2" id="KW-0479">Metal-binding</keyword>
<dbReference type="SUPFAM" id="SSF109640">
    <property type="entry name" value="KRAB domain (Kruppel-associated box)"/>
    <property type="match status" value="1"/>
</dbReference>
<dbReference type="PANTHER" id="PTHR23234:SF10">
    <property type="entry name" value="RIKEN CDNA 6720489N17 GENE-RELATED"/>
    <property type="match status" value="1"/>
</dbReference>
<dbReference type="PANTHER" id="PTHR23234">
    <property type="entry name" value="ZNF44 PROTEIN"/>
    <property type="match status" value="1"/>
</dbReference>